<evidence type="ECO:0000256" key="3">
    <source>
        <dbReference type="ARBA" id="ARBA00022475"/>
    </source>
</evidence>
<gene>
    <name evidence="9" type="primary">tatA</name>
    <name evidence="9" type="ORF">SCFA_2240004</name>
</gene>
<name>A0A485LXL3_9ZZZZ</name>
<dbReference type="EMBL" id="CAADRN010000140">
    <property type="protein sequence ID" value="VFU13642.1"/>
    <property type="molecule type" value="Genomic_DNA"/>
</dbReference>
<dbReference type="InterPro" id="IPR006312">
    <property type="entry name" value="TatA/E"/>
</dbReference>
<organism evidence="9">
    <name type="scientific">anaerobic digester metagenome</name>
    <dbReference type="NCBI Taxonomy" id="1263854"/>
    <lineage>
        <taxon>unclassified sequences</taxon>
        <taxon>metagenomes</taxon>
        <taxon>ecological metagenomes</taxon>
    </lineage>
</organism>
<evidence type="ECO:0000256" key="8">
    <source>
        <dbReference type="ARBA" id="ARBA00023136"/>
    </source>
</evidence>
<keyword evidence="2" id="KW-0813">Transport</keyword>
<reference evidence="9" key="1">
    <citation type="submission" date="2019-03" db="EMBL/GenBank/DDBJ databases">
        <authorList>
            <person name="Hao L."/>
        </authorList>
    </citation>
    <scope>NUCLEOTIDE SEQUENCE</scope>
</reference>
<comment type="subcellular location">
    <subcellularLocation>
        <location evidence="1">Cell membrane</location>
        <topology evidence="1">Single-pass membrane protein</topology>
    </subcellularLocation>
</comment>
<accession>A0A485LXL3</accession>
<dbReference type="PANTHER" id="PTHR42982:SF1">
    <property type="entry name" value="SEC-INDEPENDENT PROTEIN TRANSLOCASE PROTEIN TATA"/>
    <property type="match status" value="1"/>
</dbReference>
<keyword evidence="4" id="KW-0812">Transmembrane</keyword>
<keyword evidence="8" id="KW-0472">Membrane</keyword>
<keyword evidence="6" id="KW-1133">Transmembrane helix</keyword>
<evidence type="ECO:0000256" key="6">
    <source>
        <dbReference type="ARBA" id="ARBA00022989"/>
    </source>
</evidence>
<dbReference type="NCBIfam" id="TIGR01411">
    <property type="entry name" value="tatAE"/>
    <property type="match status" value="1"/>
</dbReference>
<dbReference type="PRINTS" id="PR01506">
    <property type="entry name" value="TATBPROTEIN"/>
</dbReference>
<evidence type="ECO:0000313" key="9">
    <source>
        <dbReference type="EMBL" id="VFU13642.1"/>
    </source>
</evidence>
<keyword evidence="7" id="KW-0811">Translocation</keyword>
<keyword evidence="3" id="KW-1003">Cell membrane</keyword>
<dbReference type="NCBIfam" id="NF011430">
    <property type="entry name" value="PRK14861.1"/>
    <property type="match status" value="1"/>
</dbReference>
<dbReference type="AlphaFoldDB" id="A0A485LXL3"/>
<dbReference type="Pfam" id="PF02416">
    <property type="entry name" value="TatA_B_E"/>
    <property type="match status" value="1"/>
</dbReference>
<dbReference type="Gene3D" id="1.20.5.3310">
    <property type="match status" value="1"/>
</dbReference>
<evidence type="ECO:0000256" key="1">
    <source>
        <dbReference type="ARBA" id="ARBA00004162"/>
    </source>
</evidence>
<proteinExistence type="inferred from homology"/>
<evidence type="ECO:0000256" key="5">
    <source>
        <dbReference type="ARBA" id="ARBA00022927"/>
    </source>
</evidence>
<sequence length="78" mass="8480">MFPNLGMSELILILVIALVVFGPRKLPEVGKSLGKTLNEFRRASAASFGEVEEAVKDIKDIKEEVQQAAKVAVDKPAK</sequence>
<dbReference type="HAMAP" id="MF_00236">
    <property type="entry name" value="TatA_E"/>
    <property type="match status" value="1"/>
</dbReference>
<dbReference type="GO" id="GO:0005886">
    <property type="term" value="C:plasma membrane"/>
    <property type="evidence" value="ECO:0007669"/>
    <property type="project" value="UniProtKB-SubCell"/>
</dbReference>
<protein>
    <submittedName>
        <fullName evidence="9">Sec-independent protein translocase protein TatA</fullName>
    </submittedName>
</protein>
<evidence type="ECO:0000256" key="2">
    <source>
        <dbReference type="ARBA" id="ARBA00022448"/>
    </source>
</evidence>
<dbReference type="InterPro" id="IPR003369">
    <property type="entry name" value="TatA/B/E"/>
</dbReference>
<dbReference type="GO" id="GO:0043953">
    <property type="term" value="P:protein transport by the Tat complex"/>
    <property type="evidence" value="ECO:0007669"/>
    <property type="project" value="InterPro"/>
</dbReference>
<evidence type="ECO:0000256" key="7">
    <source>
        <dbReference type="ARBA" id="ARBA00023010"/>
    </source>
</evidence>
<keyword evidence="5" id="KW-0653">Protein transport</keyword>
<dbReference type="PANTHER" id="PTHR42982">
    <property type="entry name" value="SEC-INDEPENDENT PROTEIN TRANSLOCASE PROTEIN TATA"/>
    <property type="match status" value="1"/>
</dbReference>
<evidence type="ECO:0000256" key="4">
    <source>
        <dbReference type="ARBA" id="ARBA00022692"/>
    </source>
</evidence>